<accession>A0ABM6JXN9</accession>
<dbReference type="PANTHER" id="PTHR30561:SF7">
    <property type="entry name" value="GUANIDINIUM EFFLUX SYSTEM SUBUNIT GDNC-RELATED"/>
    <property type="match status" value="1"/>
</dbReference>
<evidence type="ECO:0000256" key="5">
    <source>
        <dbReference type="ARBA" id="ARBA00023136"/>
    </source>
</evidence>
<keyword evidence="2" id="KW-1003">Cell membrane</keyword>
<dbReference type="Gene3D" id="1.10.3730.20">
    <property type="match status" value="1"/>
</dbReference>
<name>A0ABM6JXN9_SPOUR</name>
<sequence length="128" mass="14179">MNKAWLYVALTSFFELVWIFGFNTATHWWHWIFIVGFIFVDFHFLTKACEGLPTGTVYAIFAGIGTVGTSLMDVMFFGEHISIGKIFFIFLLVVGVAGLKIADGQDEKKALEGVKDDGLDSSIIGSSK</sequence>
<keyword evidence="4 7" id="KW-1133">Transmembrane helix</keyword>
<keyword evidence="9" id="KW-1185">Reference proteome</keyword>
<protein>
    <submittedName>
        <fullName evidence="8">Ligand-binding protein SH3</fullName>
    </submittedName>
</protein>
<feature type="transmembrane region" description="Helical" evidence="7">
    <location>
        <begin position="28"/>
        <end position="45"/>
    </location>
</feature>
<dbReference type="InterPro" id="IPR045324">
    <property type="entry name" value="Small_multidrug_res"/>
</dbReference>
<dbReference type="InterPro" id="IPR000390">
    <property type="entry name" value="Small_drug/metabolite_transptr"/>
</dbReference>
<evidence type="ECO:0000256" key="3">
    <source>
        <dbReference type="ARBA" id="ARBA00022692"/>
    </source>
</evidence>
<keyword evidence="5 7" id="KW-0472">Membrane</keyword>
<dbReference type="InterPro" id="IPR037185">
    <property type="entry name" value="EmrE-like"/>
</dbReference>
<evidence type="ECO:0000256" key="6">
    <source>
        <dbReference type="RuleBase" id="RU003942"/>
    </source>
</evidence>
<dbReference type="RefSeq" id="WP_029052609.1">
    <property type="nucleotide sequence ID" value="NZ_CP015108.1"/>
</dbReference>
<evidence type="ECO:0000313" key="8">
    <source>
        <dbReference type="EMBL" id="ARF15013.1"/>
    </source>
</evidence>
<organism evidence="8 9">
    <name type="scientific">Sporosarcina ureae</name>
    <dbReference type="NCBI Taxonomy" id="1571"/>
    <lineage>
        <taxon>Bacteria</taxon>
        <taxon>Bacillati</taxon>
        <taxon>Bacillota</taxon>
        <taxon>Bacilli</taxon>
        <taxon>Bacillales</taxon>
        <taxon>Caryophanaceae</taxon>
        <taxon>Sporosarcina</taxon>
    </lineage>
</organism>
<dbReference type="PANTHER" id="PTHR30561">
    <property type="entry name" value="SMR FAMILY PROTON-DEPENDENT DRUG EFFLUX TRANSPORTER SUGE"/>
    <property type="match status" value="1"/>
</dbReference>
<evidence type="ECO:0000256" key="4">
    <source>
        <dbReference type="ARBA" id="ARBA00022989"/>
    </source>
</evidence>
<dbReference type="EMBL" id="CP015108">
    <property type="protein sequence ID" value="ARF15013.1"/>
    <property type="molecule type" value="Genomic_DNA"/>
</dbReference>
<evidence type="ECO:0000256" key="7">
    <source>
        <dbReference type="SAM" id="Phobius"/>
    </source>
</evidence>
<dbReference type="SUPFAM" id="SSF103481">
    <property type="entry name" value="Multidrug resistance efflux transporter EmrE"/>
    <property type="match status" value="1"/>
</dbReference>
<evidence type="ECO:0000256" key="2">
    <source>
        <dbReference type="ARBA" id="ARBA00022475"/>
    </source>
</evidence>
<keyword evidence="3 6" id="KW-0812">Transmembrane</keyword>
<gene>
    <name evidence="8" type="ORF">SporoS204_13155</name>
</gene>
<reference evidence="8 9" key="1">
    <citation type="submission" date="2016-04" db="EMBL/GenBank/DDBJ databases">
        <title>Comparative Genomics and Epigenetics of Sporosarcina ureae.</title>
        <authorList>
            <person name="Oliver A.S."/>
            <person name="Cooper K.K."/>
        </authorList>
    </citation>
    <scope>NUCLEOTIDE SEQUENCE [LARGE SCALE GENOMIC DNA]</scope>
    <source>
        <strain evidence="8 9">S204</strain>
    </source>
</reference>
<comment type="similarity">
    <text evidence="6">Belongs to the drug/metabolite transporter (DMT) superfamily. Small multidrug resistance (SMR) (TC 2.A.7.1) family.</text>
</comment>
<feature type="transmembrane region" description="Helical" evidence="7">
    <location>
        <begin position="5"/>
        <end position="22"/>
    </location>
</feature>
<feature type="transmembrane region" description="Helical" evidence="7">
    <location>
        <begin position="83"/>
        <end position="102"/>
    </location>
</feature>
<dbReference type="Proteomes" id="UP000192486">
    <property type="component" value="Chromosome"/>
</dbReference>
<feature type="transmembrane region" description="Helical" evidence="7">
    <location>
        <begin position="57"/>
        <end position="77"/>
    </location>
</feature>
<evidence type="ECO:0000256" key="1">
    <source>
        <dbReference type="ARBA" id="ARBA00004651"/>
    </source>
</evidence>
<proteinExistence type="inferred from homology"/>
<evidence type="ECO:0000313" key="9">
    <source>
        <dbReference type="Proteomes" id="UP000192486"/>
    </source>
</evidence>
<dbReference type="Pfam" id="PF00893">
    <property type="entry name" value="Multi_Drug_Res"/>
    <property type="match status" value="1"/>
</dbReference>
<comment type="subcellular location">
    <subcellularLocation>
        <location evidence="1 6">Cell membrane</location>
        <topology evidence="1 6">Multi-pass membrane protein</topology>
    </subcellularLocation>
</comment>